<sequence>MLRYKGSWTTGMQNNVEAFTQKLILEKSTSGSKTTIIFTDNVDLYRREPKIVIMATILRAYLGSNPLCLLYDVYTQSCALKIRRLKNDAKLQKSPFSLET</sequence>
<protein>
    <submittedName>
        <fullName evidence="2">Uncharacterized protein</fullName>
    </submittedName>
</protein>
<keyword evidence="1" id="KW-1185">Reference proteome</keyword>
<evidence type="ECO:0000313" key="1">
    <source>
        <dbReference type="Proteomes" id="UP000887565"/>
    </source>
</evidence>
<name>A0A915IFI1_ROMCU</name>
<organism evidence="1 2">
    <name type="scientific">Romanomermis culicivorax</name>
    <name type="common">Nematode worm</name>
    <dbReference type="NCBI Taxonomy" id="13658"/>
    <lineage>
        <taxon>Eukaryota</taxon>
        <taxon>Metazoa</taxon>
        <taxon>Ecdysozoa</taxon>
        <taxon>Nematoda</taxon>
        <taxon>Enoplea</taxon>
        <taxon>Dorylaimia</taxon>
        <taxon>Mermithida</taxon>
        <taxon>Mermithoidea</taxon>
        <taxon>Mermithidae</taxon>
        <taxon>Romanomermis</taxon>
    </lineage>
</organism>
<dbReference type="AlphaFoldDB" id="A0A915IFI1"/>
<accession>A0A915IFI1</accession>
<evidence type="ECO:0000313" key="2">
    <source>
        <dbReference type="WBParaSite" id="nRc.2.0.1.t11986-RA"/>
    </source>
</evidence>
<dbReference type="Proteomes" id="UP000887565">
    <property type="component" value="Unplaced"/>
</dbReference>
<proteinExistence type="predicted"/>
<dbReference type="WBParaSite" id="nRc.2.0.1.t11986-RA">
    <property type="protein sequence ID" value="nRc.2.0.1.t11986-RA"/>
    <property type="gene ID" value="nRc.2.0.1.g11986"/>
</dbReference>
<reference evidence="2" key="1">
    <citation type="submission" date="2022-11" db="UniProtKB">
        <authorList>
            <consortium name="WormBaseParasite"/>
        </authorList>
    </citation>
    <scope>IDENTIFICATION</scope>
</reference>